<evidence type="ECO:0000313" key="2">
    <source>
        <dbReference type="EMBL" id="MBW63074.1"/>
    </source>
</evidence>
<reference evidence="2" key="1">
    <citation type="submission" date="2018-01" db="EMBL/GenBank/DDBJ databases">
        <title>An insight into the sialome of Amazonian anophelines.</title>
        <authorList>
            <person name="Ribeiro J.M."/>
            <person name="Scarpassa V."/>
            <person name="Calvo E."/>
        </authorList>
    </citation>
    <scope>NUCLEOTIDE SEQUENCE</scope>
    <source>
        <tissue evidence="2">Salivary glands</tissue>
    </source>
</reference>
<feature type="compositionally biased region" description="Basic residues" evidence="1">
    <location>
        <begin position="25"/>
        <end position="37"/>
    </location>
</feature>
<organism evidence="2">
    <name type="scientific">Anopheles marajoara</name>
    <dbReference type="NCBI Taxonomy" id="58244"/>
    <lineage>
        <taxon>Eukaryota</taxon>
        <taxon>Metazoa</taxon>
        <taxon>Ecdysozoa</taxon>
        <taxon>Arthropoda</taxon>
        <taxon>Hexapoda</taxon>
        <taxon>Insecta</taxon>
        <taxon>Pterygota</taxon>
        <taxon>Neoptera</taxon>
        <taxon>Endopterygota</taxon>
        <taxon>Diptera</taxon>
        <taxon>Nematocera</taxon>
        <taxon>Culicoidea</taxon>
        <taxon>Culicidae</taxon>
        <taxon>Anophelinae</taxon>
        <taxon>Anopheles</taxon>
    </lineage>
</organism>
<feature type="compositionally biased region" description="Low complexity" evidence="1">
    <location>
        <begin position="62"/>
        <end position="76"/>
    </location>
</feature>
<sequence>MRVCVTSALTSASCYSRACSVSQQRQKHSSRQRRKNPSRQGYQNGCESLEMSNNNSRRRNNRCYSNNSSSSNKWKL</sequence>
<protein>
    <submittedName>
        <fullName evidence="2">Putative secreted protein</fullName>
    </submittedName>
</protein>
<accession>A0A2M4CCP5</accession>
<dbReference type="EMBL" id="GGFJ01013933">
    <property type="protein sequence ID" value="MBW63074.1"/>
    <property type="molecule type" value="Transcribed_RNA"/>
</dbReference>
<evidence type="ECO:0000256" key="1">
    <source>
        <dbReference type="SAM" id="MobiDB-lite"/>
    </source>
</evidence>
<feature type="region of interest" description="Disordered" evidence="1">
    <location>
        <begin position="23"/>
        <end position="76"/>
    </location>
</feature>
<proteinExistence type="predicted"/>
<dbReference type="AlphaFoldDB" id="A0A2M4CCP5"/>
<name>A0A2M4CCP5_9DIPT</name>